<dbReference type="Proteomes" id="UP000009874">
    <property type="component" value="Unassembled WGS sequence"/>
</dbReference>
<sequence>MLKKLAQRGLARNDGVIAPGRQSLEHQLIDIGPAVDCSRVTTLRGRPYPVEFRNQGAIDAWTRALGHTEVWRRWQDQSTLCWQIRKEILRQFEHTRPEHPLSGAMAEMLAEDLQRLAVEISVNLKYHLQKGTVIEATPALETLLMNSDVDLSLPMSMVALPYPAQYLRFGDTAMRYLKVPVSQAEDHLFDGVFCFLTPPAELCADGESRWTLELIFASKRQDLYRGHVSLLGETDRGNTTVGEWLTRVPGAVKEQADGDFHRPMHAAVSYVVRVFLYMALKQARVAEHRDHDAALRRAAGLGERKRAKLLQRSASLYDGIMVGPESLPLSAPTCASGGSVTPHWRRGHFRMQPFGIGNLQRKLIFAAPVLVHAEQLQGEVPAPKSYRAGAAAVTAA</sequence>
<comment type="caution">
    <text evidence="1">The sequence shown here is derived from an EMBL/GenBank/DDBJ whole genome shotgun (WGS) entry which is preliminary data.</text>
</comment>
<dbReference type="Pfam" id="PF26125">
    <property type="entry name" value="AcrVA2-like"/>
    <property type="match status" value="1"/>
</dbReference>
<keyword evidence="2" id="KW-1185">Reference proteome</keyword>
<evidence type="ECO:0000313" key="2">
    <source>
        <dbReference type="Proteomes" id="UP000009874"/>
    </source>
</evidence>
<name>K9DCW0_9BURK</name>
<dbReference type="eggNOG" id="ENOG5033GAJ">
    <property type="taxonomic scope" value="Bacteria"/>
</dbReference>
<gene>
    <name evidence="1" type="ORF">HMPREF9710_02141</name>
</gene>
<reference evidence="1 2" key="1">
    <citation type="submission" date="2012-09" db="EMBL/GenBank/DDBJ databases">
        <title>The Genome Sequence of Massilia timonae CCUG 45783.</title>
        <authorList>
            <consortium name="The Broad Institute Genome Sequencing Platform"/>
            <person name="Earl A."/>
            <person name="Ward D."/>
            <person name="Feldgarden M."/>
            <person name="Gevers D."/>
            <person name="Huys G."/>
            <person name="Walker B."/>
            <person name="Young S.K."/>
            <person name="Zeng Q."/>
            <person name="Gargeya S."/>
            <person name="Fitzgerald M."/>
            <person name="Haas B."/>
            <person name="Abouelleil A."/>
            <person name="Alvarado L."/>
            <person name="Arachchi H.M."/>
            <person name="Berlin A.M."/>
            <person name="Chapman S.B."/>
            <person name="Goldberg J."/>
            <person name="Griggs A."/>
            <person name="Gujja S."/>
            <person name="Hansen M."/>
            <person name="Howarth C."/>
            <person name="Imamovic A."/>
            <person name="Larimer J."/>
            <person name="McCowen C."/>
            <person name="Montmayeur A."/>
            <person name="Murphy C."/>
            <person name="Neiman D."/>
            <person name="Pearson M."/>
            <person name="Priest M."/>
            <person name="Roberts A."/>
            <person name="Saif S."/>
            <person name="Shea T."/>
            <person name="Sisk P."/>
            <person name="Sykes S."/>
            <person name="Wortman J."/>
            <person name="Nusbaum C."/>
            <person name="Birren B."/>
        </authorList>
    </citation>
    <scope>NUCLEOTIDE SEQUENCE [LARGE SCALE GENOMIC DNA]</scope>
    <source>
        <strain evidence="1 2">CCUG 45783</strain>
    </source>
</reference>
<dbReference type="HOGENOM" id="CLU_037502_0_0_4"/>
<evidence type="ECO:0000313" key="1">
    <source>
        <dbReference type="EMBL" id="EKU82514.1"/>
    </source>
</evidence>
<organism evidence="1 2">
    <name type="scientific">Massilia timonae CCUG 45783</name>
    <dbReference type="NCBI Taxonomy" id="883126"/>
    <lineage>
        <taxon>Bacteria</taxon>
        <taxon>Pseudomonadati</taxon>
        <taxon>Pseudomonadota</taxon>
        <taxon>Betaproteobacteria</taxon>
        <taxon>Burkholderiales</taxon>
        <taxon>Oxalobacteraceae</taxon>
        <taxon>Telluria group</taxon>
        <taxon>Massilia</taxon>
    </lineage>
</organism>
<accession>K9DCW0</accession>
<protein>
    <submittedName>
        <fullName evidence="1">Uncharacterized protein</fullName>
    </submittedName>
</protein>
<dbReference type="RefSeq" id="WP_005666282.1">
    <property type="nucleotide sequence ID" value="NZ_JH992923.1"/>
</dbReference>
<dbReference type="AlphaFoldDB" id="K9DCW0"/>
<dbReference type="EMBL" id="AGZI01000026">
    <property type="protein sequence ID" value="EKU82514.1"/>
    <property type="molecule type" value="Genomic_DNA"/>
</dbReference>
<dbReference type="OrthoDB" id="8895745at2"/>
<proteinExistence type="predicted"/>
<dbReference type="InterPro" id="IPR058915">
    <property type="entry name" value="AcrVA2-like"/>
</dbReference>